<sequence length="127" mass="13775">MSPNESKFEVAEGSKFEAIERIQSRTRWRTDLELAGGSNLEPAGGPNLELAGGSNLEPAGGPNLKVGWPSPSSANRLFIDVIVIFDVLQHPLRYLSPDQHLRDSTFHPSEYAPTSLALAIGDVEGYT</sequence>
<dbReference type="Proteomes" id="UP000886523">
    <property type="component" value="Unassembled WGS sequence"/>
</dbReference>
<evidence type="ECO:0000313" key="3">
    <source>
        <dbReference type="Proteomes" id="UP000886523"/>
    </source>
</evidence>
<evidence type="ECO:0000313" key="2">
    <source>
        <dbReference type="EMBL" id="KAF9510311.1"/>
    </source>
</evidence>
<dbReference type="AlphaFoldDB" id="A0A9P6AR09"/>
<protein>
    <submittedName>
        <fullName evidence="2">Uncharacterized protein</fullName>
    </submittedName>
</protein>
<reference evidence="2" key="1">
    <citation type="journal article" date="2020" name="Nat. Commun.">
        <title>Large-scale genome sequencing of mycorrhizal fungi provides insights into the early evolution of symbiotic traits.</title>
        <authorList>
            <person name="Miyauchi S."/>
            <person name="Kiss E."/>
            <person name="Kuo A."/>
            <person name="Drula E."/>
            <person name="Kohler A."/>
            <person name="Sanchez-Garcia M."/>
            <person name="Morin E."/>
            <person name="Andreopoulos B."/>
            <person name="Barry K.W."/>
            <person name="Bonito G."/>
            <person name="Buee M."/>
            <person name="Carver A."/>
            <person name="Chen C."/>
            <person name="Cichocki N."/>
            <person name="Clum A."/>
            <person name="Culley D."/>
            <person name="Crous P.W."/>
            <person name="Fauchery L."/>
            <person name="Girlanda M."/>
            <person name="Hayes R.D."/>
            <person name="Keri Z."/>
            <person name="LaButti K."/>
            <person name="Lipzen A."/>
            <person name="Lombard V."/>
            <person name="Magnuson J."/>
            <person name="Maillard F."/>
            <person name="Murat C."/>
            <person name="Nolan M."/>
            <person name="Ohm R.A."/>
            <person name="Pangilinan J."/>
            <person name="Pereira M.F."/>
            <person name="Perotto S."/>
            <person name="Peter M."/>
            <person name="Pfister S."/>
            <person name="Riley R."/>
            <person name="Sitrit Y."/>
            <person name="Stielow J.B."/>
            <person name="Szollosi G."/>
            <person name="Zifcakova L."/>
            <person name="Stursova M."/>
            <person name="Spatafora J.W."/>
            <person name="Tedersoo L."/>
            <person name="Vaario L.M."/>
            <person name="Yamada A."/>
            <person name="Yan M."/>
            <person name="Wang P."/>
            <person name="Xu J."/>
            <person name="Bruns T."/>
            <person name="Baldrian P."/>
            <person name="Vilgalys R."/>
            <person name="Dunand C."/>
            <person name="Henrissat B."/>
            <person name="Grigoriev I.V."/>
            <person name="Hibbett D."/>
            <person name="Nagy L.G."/>
            <person name="Martin F.M."/>
        </authorList>
    </citation>
    <scope>NUCLEOTIDE SEQUENCE</scope>
    <source>
        <strain evidence="2">UP504</strain>
    </source>
</reference>
<dbReference type="EMBL" id="MU129018">
    <property type="protein sequence ID" value="KAF9510311.1"/>
    <property type="molecule type" value="Genomic_DNA"/>
</dbReference>
<accession>A0A9P6AR09</accession>
<organism evidence="2 3">
    <name type="scientific">Hydnum rufescens UP504</name>
    <dbReference type="NCBI Taxonomy" id="1448309"/>
    <lineage>
        <taxon>Eukaryota</taxon>
        <taxon>Fungi</taxon>
        <taxon>Dikarya</taxon>
        <taxon>Basidiomycota</taxon>
        <taxon>Agaricomycotina</taxon>
        <taxon>Agaricomycetes</taxon>
        <taxon>Cantharellales</taxon>
        <taxon>Hydnaceae</taxon>
        <taxon>Hydnum</taxon>
    </lineage>
</organism>
<evidence type="ECO:0000256" key="1">
    <source>
        <dbReference type="SAM" id="MobiDB-lite"/>
    </source>
</evidence>
<feature type="region of interest" description="Disordered" evidence="1">
    <location>
        <begin position="33"/>
        <end position="56"/>
    </location>
</feature>
<keyword evidence="3" id="KW-1185">Reference proteome</keyword>
<gene>
    <name evidence="2" type="ORF">BS47DRAFT_1396054</name>
</gene>
<name>A0A9P6AR09_9AGAM</name>
<comment type="caution">
    <text evidence="2">The sequence shown here is derived from an EMBL/GenBank/DDBJ whole genome shotgun (WGS) entry which is preliminary data.</text>
</comment>
<proteinExistence type="predicted"/>